<name>A0ACB9W7C5_CHAAC</name>
<proteinExistence type="predicted"/>
<evidence type="ECO:0000313" key="2">
    <source>
        <dbReference type="Proteomes" id="UP001057452"/>
    </source>
</evidence>
<organism evidence="1 2">
    <name type="scientific">Chaenocephalus aceratus</name>
    <name type="common">Blackfin icefish</name>
    <name type="synonym">Chaenichthys aceratus</name>
    <dbReference type="NCBI Taxonomy" id="36190"/>
    <lineage>
        <taxon>Eukaryota</taxon>
        <taxon>Metazoa</taxon>
        <taxon>Chordata</taxon>
        <taxon>Craniata</taxon>
        <taxon>Vertebrata</taxon>
        <taxon>Euteleostomi</taxon>
        <taxon>Actinopterygii</taxon>
        <taxon>Neopterygii</taxon>
        <taxon>Teleostei</taxon>
        <taxon>Neoteleostei</taxon>
        <taxon>Acanthomorphata</taxon>
        <taxon>Eupercaria</taxon>
        <taxon>Perciformes</taxon>
        <taxon>Notothenioidei</taxon>
        <taxon>Channichthyidae</taxon>
        <taxon>Chaenocephalus</taxon>
    </lineage>
</organism>
<feature type="non-terminal residue" evidence="1">
    <location>
        <position position="128"/>
    </location>
</feature>
<feature type="non-terminal residue" evidence="1">
    <location>
        <position position="1"/>
    </location>
</feature>
<evidence type="ECO:0000313" key="1">
    <source>
        <dbReference type="EMBL" id="KAI4808699.1"/>
    </source>
</evidence>
<comment type="caution">
    <text evidence="1">The sequence shown here is derived from an EMBL/GenBank/DDBJ whole genome shotgun (WGS) entry which is preliminary data.</text>
</comment>
<sequence length="128" mass="14508">TWLWGSIPDVALQLGGFQLFRADHDKSKGGGICFYTNSGWCNDVTVILQHSSPTLETFNINCKPFYSPREEGNILDHCYTTIKGAYHAVPRAALGHSDHTMAHRIPAYRKKLKLCKPVVRTFRQWSSK</sequence>
<reference evidence="1" key="1">
    <citation type="submission" date="2022-05" db="EMBL/GenBank/DDBJ databases">
        <title>Chromosome-level genome of Chaenocephalus aceratus.</title>
        <authorList>
            <person name="Park H."/>
        </authorList>
    </citation>
    <scope>NUCLEOTIDE SEQUENCE</scope>
    <source>
        <strain evidence="1">KU_202001</strain>
    </source>
</reference>
<keyword evidence="2" id="KW-1185">Reference proteome</keyword>
<dbReference type="EMBL" id="CM043802">
    <property type="protein sequence ID" value="KAI4808699.1"/>
    <property type="molecule type" value="Genomic_DNA"/>
</dbReference>
<dbReference type="Proteomes" id="UP001057452">
    <property type="component" value="Chromosome 18"/>
</dbReference>
<accession>A0ACB9W7C5</accession>
<gene>
    <name evidence="1" type="ORF">KUCAC02_000747</name>
</gene>
<protein>
    <submittedName>
        <fullName evidence="1">Uncharacterized protein</fullName>
    </submittedName>
</protein>